<comment type="caution">
    <text evidence="3">The sequence shown here is derived from an EMBL/GenBank/DDBJ whole genome shotgun (WGS) entry which is preliminary data.</text>
</comment>
<reference evidence="3" key="1">
    <citation type="journal article" date="2020" name="mSystems">
        <title>Genome- and Community-Level Interaction Insights into Carbon Utilization and Element Cycling Functions of Hydrothermarchaeota in Hydrothermal Sediment.</title>
        <authorList>
            <person name="Zhou Z."/>
            <person name="Liu Y."/>
            <person name="Xu W."/>
            <person name="Pan J."/>
            <person name="Luo Z.H."/>
            <person name="Li M."/>
        </authorList>
    </citation>
    <scope>NUCLEOTIDE SEQUENCE [LARGE SCALE GENOMIC DNA]</scope>
    <source>
        <strain evidence="3">SpSt-236</strain>
        <strain evidence="2">SpSt-265</strain>
        <strain evidence="4">SpSt-465</strain>
    </source>
</reference>
<keyword evidence="1" id="KW-1133">Transmembrane helix</keyword>
<dbReference type="PANTHER" id="PTHR36443:SF1">
    <property type="entry name" value="BSR5223 PROTEIN"/>
    <property type="match status" value="1"/>
</dbReference>
<dbReference type="Pfam" id="PF11146">
    <property type="entry name" value="DUF2905"/>
    <property type="match status" value="1"/>
</dbReference>
<gene>
    <name evidence="3" type="ORF">ENP62_03170</name>
    <name evidence="2" type="ORF">ENP94_08060</name>
    <name evidence="4" type="ORF">ENS16_03705</name>
</gene>
<evidence type="ECO:0000313" key="3">
    <source>
        <dbReference type="EMBL" id="HEE18536.1"/>
    </source>
</evidence>
<organism evidence="3">
    <name type="scientific">candidate division WOR-3 bacterium</name>
    <dbReference type="NCBI Taxonomy" id="2052148"/>
    <lineage>
        <taxon>Bacteria</taxon>
        <taxon>Bacteria division WOR-3</taxon>
    </lineage>
</organism>
<evidence type="ECO:0000313" key="2">
    <source>
        <dbReference type="EMBL" id="HEA87938.1"/>
    </source>
</evidence>
<accession>A0A7C2B935</accession>
<dbReference type="EMBL" id="DSTU01000004">
    <property type="protein sequence ID" value="HFJ53776.1"/>
    <property type="molecule type" value="Genomic_DNA"/>
</dbReference>
<dbReference type="EMBL" id="DSKA01000231">
    <property type="protein sequence ID" value="HEE18536.1"/>
    <property type="molecule type" value="Genomic_DNA"/>
</dbReference>
<sequence>MTPGSLSALGRFLILAGLLLVILGAGLILLPRLGFFRLPGDIVIERRNLVVYIPVVSSIVLSLILTLILNLIFRRW</sequence>
<evidence type="ECO:0000256" key="1">
    <source>
        <dbReference type="SAM" id="Phobius"/>
    </source>
</evidence>
<dbReference type="PANTHER" id="PTHR36443">
    <property type="entry name" value="BSR5223 PROTEIN"/>
    <property type="match status" value="1"/>
</dbReference>
<protein>
    <submittedName>
        <fullName evidence="3">DUF2905 domain-containing protein</fullName>
    </submittedName>
</protein>
<dbReference type="AlphaFoldDB" id="A0A7C2B935"/>
<proteinExistence type="predicted"/>
<evidence type="ECO:0000313" key="4">
    <source>
        <dbReference type="EMBL" id="HFJ53776.1"/>
    </source>
</evidence>
<keyword evidence="1" id="KW-0812">Transmembrane</keyword>
<dbReference type="EMBL" id="DSLG01000008">
    <property type="protein sequence ID" value="HEA87938.1"/>
    <property type="molecule type" value="Genomic_DNA"/>
</dbReference>
<feature type="transmembrane region" description="Helical" evidence="1">
    <location>
        <begin position="12"/>
        <end position="30"/>
    </location>
</feature>
<dbReference type="InterPro" id="IPR021320">
    <property type="entry name" value="DUF2905"/>
</dbReference>
<name>A0A7C2B935_UNCW3</name>
<keyword evidence="1" id="KW-0472">Membrane</keyword>
<feature type="transmembrane region" description="Helical" evidence="1">
    <location>
        <begin position="50"/>
        <end position="73"/>
    </location>
</feature>